<evidence type="ECO:0000256" key="1">
    <source>
        <dbReference type="ARBA" id="ARBA00022900"/>
    </source>
</evidence>
<comment type="caution">
    <text evidence="4">The sequence shown here is derived from an EMBL/GenBank/DDBJ whole genome shotgun (WGS) entry which is preliminary data.</text>
</comment>
<dbReference type="PANTHER" id="PTHR23259:SF70">
    <property type="entry name" value="ACCESSORY GLAND PROTEIN ACP62F-RELATED"/>
    <property type="match status" value="1"/>
</dbReference>
<feature type="region of interest" description="Disordered" evidence="3">
    <location>
        <begin position="490"/>
        <end position="518"/>
    </location>
</feature>
<evidence type="ECO:0000313" key="4">
    <source>
        <dbReference type="EMBL" id="KAK5980194.1"/>
    </source>
</evidence>
<feature type="region of interest" description="Disordered" evidence="3">
    <location>
        <begin position="341"/>
        <end position="369"/>
    </location>
</feature>
<feature type="non-terminal residue" evidence="4">
    <location>
        <position position="1"/>
    </location>
</feature>
<feature type="compositionally biased region" description="Polar residues" evidence="3">
    <location>
        <begin position="608"/>
        <end position="618"/>
    </location>
</feature>
<dbReference type="InterPro" id="IPR036084">
    <property type="entry name" value="Ser_inhib-like_sf"/>
</dbReference>
<evidence type="ECO:0000313" key="5">
    <source>
        <dbReference type="Proteomes" id="UP001331761"/>
    </source>
</evidence>
<keyword evidence="1" id="KW-0646">Protease inhibitor</keyword>
<dbReference type="CDD" id="cd19941">
    <property type="entry name" value="TIL"/>
    <property type="match status" value="1"/>
</dbReference>
<dbReference type="InterPro" id="IPR051368">
    <property type="entry name" value="SerProtInhib-TIL_Domain"/>
</dbReference>
<organism evidence="4 5">
    <name type="scientific">Trichostrongylus colubriformis</name>
    <name type="common">Black scour worm</name>
    <dbReference type="NCBI Taxonomy" id="6319"/>
    <lineage>
        <taxon>Eukaryota</taxon>
        <taxon>Metazoa</taxon>
        <taxon>Ecdysozoa</taxon>
        <taxon>Nematoda</taxon>
        <taxon>Chromadorea</taxon>
        <taxon>Rhabditida</taxon>
        <taxon>Rhabditina</taxon>
        <taxon>Rhabditomorpha</taxon>
        <taxon>Strongyloidea</taxon>
        <taxon>Trichostrongylidae</taxon>
        <taxon>Trichostrongylus</taxon>
    </lineage>
</organism>
<dbReference type="Gene3D" id="2.10.25.10">
    <property type="entry name" value="Laminin"/>
    <property type="match status" value="1"/>
</dbReference>
<evidence type="ECO:0000256" key="2">
    <source>
        <dbReference type="ARBA" id="ARBA00023157"/>
    </source>
</evidence>
<feature type="region of interest" description="Disordered" evidence="3">
    <location>
        <begin position="214"/>
        <end position="248"/>
    </location>
</feature>
<keyword evidence="5" id="KW-1185">Reference proteome</keyword>
<sequence>RFWIISNFRHGLQLEPDISFQETHQVIKTLFFEKRTKRGTISETPHRSSRARNLFTFLQRMVDINKLLPLFYFCVAAAGQTLCQRNERYVECGKCEATCTNPNTECQHGCLSSRCECVAALNYVRDRHGACIKITDCDVPTVLITFESSNAFRKIFGKLYNEAKIAHGTHSGSTEMSRPQPPEATEVHSYPPEHFREPVTRHPLETLRIPIIRSYPPENTPEDVHSYPPENTPEDVHSYPPETSPEDVHSYITENTPEDYPSENFREHVIQRYPFETHATVAHSYPPENVPEAVHSHPPEGPEETVEHTIPVRHPSNRMDIHSYPPEDRFRKIPAHRYVRHIPEHPPSARDIRSYSRDDTDDTDEKAGVVTYKPEFPDQTTTPDNLSLPFVSEYGIIASHQSGTFYAYHGTKEESTTQRYDPYDPRRFEEAKVVSKLSKSSFLPQVPRESMTLRDIGGKSSLQDLAGAMILSDFHPHSTVEGVNESQVISNTEGRPSSDTWTTPPITLQNTTALPGITGKTNIPMETHGTLQMTPTEPSTMTDVHTMSTDAAPSGGATNYTGNPGVSYRTAPSAESPKNLEPVTVESSAIPLNTNVVISAEVPNTISKSATTPTTASQRGVAPRVENPSAPFSTITHEARTPHEVAISTTTAEQPRTPYVETLHSMLNTTSRETATTAKNRSEGRTQLNTQHTPAHNEAIITTITIVKAEMKSPVISREGNNTDRLIPNLQVSLDTPQGKVFYQKPLRHRRRLKK</sequence>
<evidence type="ECO:0000256" key="3">
    <source>
        <dbReference type="SAM" id="MobiDB-lite"/>
    </source>
</evidence>
<dbReference type="PANTHER" id="PTHR23259">
    <property type="entry name" value="RIDDLE"/>
    <property type="match status" value="1"/>
</dbReference>
<keyword evidence="1" id="KW-0722">Serine protease inhibitor</keyword>
<keyword evidence="2" id="KW-1015">Disulfide bond</keyword>
<dbReference type="EMBL" id="WIXE01007707">
    <property type="protein sequence ID" value="KAK5980194.1"/>
    <property type="molecule type" value="Genomic_DNA"/>
</dbReference>
<accession>A0AAN8J2H3</accession>
<feature type="region of interest" description="Disordered" evidence="3">
    <location>
        <begin position="169"/>
        <end position="196"/>
    </location>
</feature>
<proteinExistence type="predicted"/>
<dbReference type="AlphaFoldDB" id="A0AAN8J2H3"/>
<evidence type="ECO:0008006" key="6">
    <source>
        <dbReference type="Google" id="ProtNLM"/>
    </source>
</evidence>
<feature type="region of interest" description="Disordered" evidence="3">
    <location>
        <begin position="608"/>
        <end position="632"/>
    </location>
</feature>
<feature type="compositionally biased region" description="Polar residues" evidence="3">
    <location>
        <begin position="490"/>
        <end position="513"/>
    </location>
</feature>
<name>A0AAN8J2H3_TRICO</name>
<gene>
    <name evidence="4" type="ORF">GCK32_007291</name>
</gene>
<dbReference type="GO" id="GO:0004867">
    <property type="term" value="F:serine-type endopeptidase inhibitor activity"/>
    <property type="evidence" value="ECO:0007669"/>
    <property type="project" value="UniProtKB-KW"/>
</dbReference>
<feature type="compositionally biased region" description="Basic and acidic residues" evidence="3">
    <location>
        <begin position="341"/>
        <end position="358"/>
    </location>
</feature>
<dbReference type="Proteomes" id="UP001331761">
    <property type="component" value="Unassembled WGS sequence"/>
</dbReference>
<dbReference type="SUPFAM" id="SSF57567">
    <property type="entry name" value="Serine protease inhibitors"/>
    <property type="match status" value="1"/>
</dbReference>
<protein>
    <recommendedName>
        <fullName evidence="6">TIL domain-containing protein</fullName>
    </recommendedName>
</protein>
<reference evidence="4 5" key="1">
    <citation type="submission" date="2019-10" db="EMBL/GenBank/DDBJ databases">
        <title>Assembly and Annotation for the nematode Trichostrongylus colubriformis.</title>
        <authorList>
            <person name="Martin J."/>
        </authorList>
    </citation>
    <scope>NUCLEOTIDE SEQUENCE [LARGE SCALE GENOMIC DNA]</scope>
    <source>
        <strain evidence="4">G859</strain>
        <tissue evidence="4">Whole worm</tissue>
    </source>
</reference>